<evidence type="ECO:0000256" key="1">
    <source>
        <dbReference type="ARBA" id="ARBA00022737"/>
    </source>
</evidence>
<dbReference type="Gene3D" id="1.25.40.10">
    <property type="entry name" value="Tetratricopeptide repeat domain"/>
    <property type="match status" value="1"/>
</dbReference>
<protein>
    <submittedName>
        <fullName evidence="4">Uncharacterized protein</fullName>
    </submittedName>
</protein>
<dbReference type="GO" id="GO:0060090">
    <property type="term" value="F:molecular adaptor activity"/>
    <property type="evidence" value="ECO:0007669"/>
    <property type="project" value="TreeGrafter"/>
</dbReference>
<evidence type="ECO:0000313" key="5">
    <source>
        <dbReference type="Proteomes" id="UP000663844"/>
    </source>
</evidence>
<dbReference type="InterPro" id="IPR011990">
    <property type="entry name" value="TPR-like_helical_dom_sf"/>
</dbReference>
<sequence length="101" mass="11717">EDDDEKPTESRPPPPTDQVHEKSQRLHMAEQHRLNGNTAFKSNNYQQSIDLYTKSIMLDNTNLVVYMNRALAHFKLNHYDESLLDCSKILSQDPHHIKGCI</sequence>
<evidence type="ECO:0000256" key="2">
    <source>
        <dbReference type="ARBA" id="ARBA00022803"/>
    </source>
</evidence>
<organism evidence="4 5">
    <name type="scientific">Adineta steineri</name>
    <dbReference type="NCBI Taxonomy" id="433720"/>
    <lineage>
        <taxon>Eukaryota</taxon>
        <taxon>Metazoa</taxon>
        <taxon>Spiralia</taxon>
        <taxon>Gnathifera</taxon>
        <taxon>Rotifera</taxon>
        <taxon>Eurotatoria</taxon>
        <taxon>Bdelloidea</taxon>
        <taxon>Adinetida</taxon>
        <taxon>Adinetidae</taxon>
        <taxon>Adineta</taxon>
    </lineage>
</organism>
<comment type="caution">
    <text evidence="4">The sequence shown here is derived from an EMBL/GenBank/DDBJ whole genome shotgun (WGS) entry which is preliminary data.</text>
</comment>
<dbReference type="InterPro" id="IPR019734">
    <property type="entry name" value="TPR_rpt"/>
</dbReference>
<dbReference type="GO" id="GO:0072380">
    <property type="term" value="C:TRC complex"/>
    <property type="evidence" value="ECO:0007669"/>
    <property type="project" value="TreeGrafter"/>
</dbReference>
<proteinExistence type="predicted"/>
<keyword evidence="1" id="KW-0677">Repeat</keyword>
<dbReference type="GO" id="GO:0006620">
    <property type="term" value="P:post-translational protein targeting to endoplasmic reticulum membrane"/>
    <property type="evidence" value="ECO:0007669"/>
    <property type="project" value="TreeGrafter"/>
</dbReference>
<dbReference type="Proteomes" id="UP000663844">
    <property type="component" value="Unassembled WGS sequence"/>
</dbReference>
<reference evidence="4" key="1">
    <citation type="submission" date="2021-02" db="EMBL/GenBank/DDBJ databases">
        <authorList>
            <person name="Nowell W R."/>
        </authorList>
    </citation>
    <scope>NUCLEOTIDE SEQUENCE</scope>
</reference>
<dbReference type="InterPro" id="IPR013105">
    <property type="entry name" value="TPR_2"/>
</dbReference>
<name>A0A820RZJ5_9BILA</name>
<dbReference type="AlphaFoldDB" id="A0A820RZJ5"/>
<evidence type="ECO:0000256" key="3">
    <source>
        <dbReference type="SAM" id="MobiDB-lite"/>
    </source>
</evidence>
<evidence type="ECO:0000313" key="4">
    <source>
        <dbReference type="EMBL" id="CAF4443833.1"/>
    </source>
</evidence>
<dbReference type="EMBL" id="CAJOAZ010031948">
    <property type="protein sequence ID" value="CAF4443833.1"/>
    <property type="molecule type" value="Genomic_DNA"/>
</dbReference>
<dbReference type="InterPro" id="IPR047150">
    <property type="entry name" value="SGT"/>
</dbReference>
<keyword evidence="2" id="KW-0802">TPR repeat</keyword>
<feature type="region of interest" description="Disordered" evidence="3">
    <location>
        <begin position="1"/>
        <end position="27"/>
    </location>
</feature>
<dbReference type="SMART" id="SM00028">
    <property type="entry name" value="TPR"/>
    <property type="match status" value="2"/>
</dbReference>
<dbReference type="Pfam" id="PF07719">
    <property type="entry name" value="TPR_2"/>
    <property type="match status" value="1"/>
</dbReference>
<gene>
    <name evidence="4" type="ORF">OXD698_LOCUS53980</name>
</gene>
<dbReference type="PANTHER" id="PTHR45831">
    <property type="entry name" value="LD24721P"/>
    <property type="match status" value="1"/>
</dbReference>
<dbReference type="SUPFAM" id="SSF48452">
    <property type="entry name" value="TPR-like"/>
    <property type="match status" value="1"/>
</dbReference>
<dbReference type="PANTHER" id="PTHR45831:SF2">
    <property type="entry name" value="LD24721P"/>
    <property type="match status" value="1"/>
</dbReference>
<accession>A0A820RZJ5</accession>
<feature type="compositionally biased region" description="Basic and acidic residues" evidence="3">
    <location>
        <begin position="18"/>
        <end position="27"/>
    </location>
</feature>
<dbReference type="GO" id="GO:0016020">
    <property type="term" value="C:membrane"/>
    <property type="evidence" value="ECO:0007669"/>
    <property type="project" value="TreeGrafter"/>
</dbReference>
<feature type="non-terminal residue" evidence="4">
    <location>
        <position position="1"/>
    </location>
</feature>